<dbReference type="AlphaFoldDB" id="A0AAV5U806"/>
<dbReference type="InterPro" id="IPR001214">
    <property type="entry name" value="SET_dom"/>
</dbReference>
<dbReference type="PROSITE" id="PS50280">
    <property type="entry name" value="SET"/>
    <property type="match status" value="1"/>
</dbReference>
<feature type="compositionally biased region" description="Basic residues" evidence="1">
    <location>
        <begin position="587"/>
        <end position="601"/>
    </location>
</feature>
<dbReference type="EMBL" id="BTSX01000006">
    <property type="protein sequence ID" value="GMT03026.1"/>
    <property type="molecule type" value="Genomic_DNA"/>
</dbReference>
<comment type="caution">
    <text evidence="3">The sequence shown here is derived from an EMBL/GenBank/DDBJ whole genome shotgun (WGS) entry which is preliminary data.</text>
</comment>
<feature type="region of interest" description="Disordered" evidence="1">
    <location>
        <begin position="558"/>
        <end position="601"/>
    </location>
</feature>
<feature type="compositionally biased region" description="Low complexity" evidence="1">
    <location>
        <begin position="25"/>
        <end position="40"/>
    </location>
</feature>
<feature type="compositionally biased region" description="Basic and acidic residues" evidence="1">
    <location>
        <begin position="918"/>
        <end position="955"/>
    </location>
</feature>
<reference evidence="3" key="1">
    <citation type="submission" date="2023-10" db="EMBL/GenBank/DDBJ databases">
        <title>Genome assembly of Pristionchus species.</title>
        <authorList>
            <person name="Yoshida K."/>
            <person name="Sommer R.J."/>
        </authorList>
    </citation>
    <scope>NUCLEOTIDE SEQUENCE</scope>
    <source>
        <strain evidence="3">RS0144</strain>
    </source>
</reference>
<protein>
    <recommendedName>
        <fullName evidence="2">SET domain-containing protein</fullName>
    </recommendedName>
</protein>
<keyword evidence="4" id="KW-1185">Reference proteome</keyword>
<dbReference type="Proteomes" id="UP001432027">
    <property type="component" value="Unassembled WGS sequence"/>
</dbReference>
<feature type="domain" description="SET" evidence="2">
    <location>
        <begin position="616"/>
        <end position="760"/>
    </location>
</feature>
<name>A0AAV5U806_9BILA</name>
<dbReference type="GO" id="GO:0003690">
    <property type="term" value="F:double-stranded DNA binding"/>
    <property type="evidence" value="ECO:0007669"/>
    <property type="project" value="TreeGrafter"/>
</dbReference>
<dbReference type="Pfam" id="PF00856">
    <property type="entry name" value="SET"/>
    <property type="match status" value="1"/>
</dbReference>
<dbReference type="Gene3D" id="2.170.270.10">
    <property type="entry name" value="SET domain"/>
    <property type="match status" value="1"/>
</dbReference>
<dbReference type="GO" id="GO:0042054">
    <property type="term" value="F:histone methyltransferase activity"/>
    <property type="evidence" value="ECO:0007669"/>
    <property type="project" value="TreeGrafter"/>
</dbReference>
<evidence type="ECO:0000313" key="4">
    <source>
        <dbReference type="Proteomes" id="UP001432027"/>
    </source>
</evidence>
<dbReference type="InterPro" id="IPR051357">
    <property type="entry name" value="H3K9_HMTase_SUVAR3-9"/>
</dbReference>
<dbReference type="SUPFAM" id="SSF82199">
    <property type="entry name" value="SET domain"/>
    <property type="match status" value="1"/>
</dbReference>
<dbReference type="PANTHER" id="PTHR45660:SF13">
    <property type="entry name" value="HISTONE-LYSINE N-METHYLTRANSFERASE SETMAR"/>
    <property type="match status" value="1"/>
</dbReference>
<sequence length="977" mass="112155">LVSLQRAANMLSSEMDSDDEPGPSRPLARTAAAAATQAPLSKNSRTSMPPAAVYSNDPAIDASPLVQHASKSDASSNWGSGRPIPLLMFGEDDETREESPQQPPLLSVQNNQSGSRRGRPSADGKRARTVAPGVPKRQFTSPLNVRKNDGTREEPPQQIPPFLVQNNQSRRGRGRPRADQPRVLRSQTLVHEIHERQITRPLIVPTLSAIGYARFAAARTVIVKTLTNARRKTEWKPAVSEEEPVDSHDEKIDQFILENDGKDGAWWDALTDRMTAKKQEFSFDYIITCEPNLTPETLAKNPKNAVLIKWTDFAIPTWTCVKDVNKKRGNSDQVIMMMNRLKIHGHLEKRCKEKLENGQDFHQIYKHRWLDRVDDIGDYVTDPRAKYLNRALAFEWRINYEYKKAYEAMGVPPPPPIYVMNWVDDAPVPGMDMPLKFITRNQPSAKVAAVLANTNEMEWVKCSACTLTCSVPKEHWHRMTPCCGVLYGARMHYDASKLNSRVAEPEHEENMMKEIVVDLEKPGKDTRLTSNEIEASIVVECVEACMCNGSVAKDRMNVKEGEKEKKNDEEKRGGKAAKVAKIDTQKGKKKTDKAKPARKPAKLNCRQMVVQRGRQVSLVIFRELGAKGWGLRAGELIDRNQFVTEYVGEVQTASEQEEHHVGSHYSFGMRFGWGENVYASDRVRNLPKRRRNTKAIRKHRPFSIEATNMGNESRFINHSCEPNLVAAVVYVERNGEFYHRVAFFARRTILPGEELTFDYFPGKDDIKMWKSMFDECQCKTESCKFKDFGSDTEDDKDDADSVYSVDSFMSDNEEYLREVEIKRKEKKKRRREKRKERKENGEAVEEKKKEKKKSFAVNDMKRDPLDILTERFGGDRKKAEQTMQSRQLKGVLGLFMTKPFNAEAQKVMLDEAREIINRRRKEEIEEKKRKKKKEENEEKERKEKEEEMKMVKEEKENDDAMMEVQHRAPKRKSSVLE</sequence>
<feature type="non-terminal residue" evidence="3">
    <location>
        <position position="1"/>
    </location>
</feature>
<feature type="region of interest" description="Disordered" evidence="1">
    <location>
        <begin position="1"/>
        <end position="181"/>
    </location>
</feature>
<organism evidence="3 4">
    <name type="scientific">Pristionchus entomophagus</name>
    <dbReference type="NCBI Taxonomy" id="358040"/>
    <lineage>
        <taxon>Eukaryota</taxon>
        <taxon>Metazoa</taxon>
        <taxon>Ecdysozoa</taxon>
        <taxon>Nematoda</taxon>
        <taxon>Chromadorea</taxon>
        <taxon>Rhabditida</taxon>
        <taxon>Rhabditina</taxon>
        <taxon>Diplogasteromorpha</taxon>
        <taxon>Diplogasteroidea</taxon>
        <taxon>Neodiplogasteridae</taxon>
        <taxon>Pristionchus</taxon>
    </lineage>
</organism>
<dbReference type="InterPro" id="IPR046341">
    <property type="entry name" value="SET_dom_sf"/>
</dbReference>
<dbReference type="PANTHER" id="PTHR45660">
    <property type="entry name" value="HISTONE-LYSINE N-METHYLTRANSFERASE SETMAR"/>
    <property type="match status" value="1"/>
</dbReference>
<dbReference type="SMART" id="SM00317">
    <property type="entry name" value="SET"/>
    <property type="match status" value="1"/>
</dbReference>
<feature type="compositionally biased region" description="Basic and acidic residues" evidence="1">
    <location>
        <begin position="558"/>
        <end position="573"/>
    </location>
</feature>
<evidence type="ECO:0000259" key="2">
    <source>
        <dbReference type="PROSITE" id="PS50280"/>
    </source>
</evidence>
<evidence type="ECO:0000313" key="3">
    <source>
        <dbReference type="EMBL" id="GMT03026.1"/>
    </source>
</evidence>
<gene>
    <name evidence="3" type="ORF">PENTCL1PPCAC_25200</name>
</gene>
<feature type="region of interest" description="Disordered" evidence="1">
    <location>
        <begin position="826"/>
        <end position="855"/>
    </location>
</feature>
<proteinExistence type="predicted"/>
<feature type="compositionally biased region" description="Basic residues" evidence="1">
    <location>
        <begin position="826"/>
        <end position="836"/>
    </location>
</feature>
<feature type="region of interest" description="Disordered" evidence="1">
    <location>
        <begin position="918"/>
        <end position="977"/>
    </location>
</feature>
<evidence type="ECO:0000256" key="1">
    <source>
        <dbReference type="SAM" id="MobiDB-lite"/>
    </source>
</evidence>
<feature type="compositionally biased region" description="Basic and acidic residues" evidence="1">
    <location>
        <begin position="837"/>
        <end position="848"/>
    </location>
</feature>
<feature type="compositionally biased region" description="Basic and acidic residues" evidence="1">
    <location>
        <begin position="146"/>
        <end position="155"/>
    </location>
</feature>
<accession>A0AAV5U806</accession>
<feature type="compositionally biased region" description="Basic residues" evidence="1">
    <location>
        <begin position="967"/>
        <end position="977"/>
    </location>
</feature>